<feature type="compositionally biased region" description="Acidic residues" evidence="1">
    <location>
        <begin position="101"/>
        <end position="123"/>
    </location>
</feature>
<organism evidence="2 3">
    <name type="scientific">Linum trigynum</name>
    <dbReference type="NCBI Taxonomy" id="586398"/>
    <lineage>
        <taxon>Eukaryota</taxon>
        <taxon>Viridiplantae</taxon>
        <taxon>Streptophyta</taxon>
        <taxon>Embryophyta</taxon>
        <taxon>Tracheophyta</taxon>
        <taxon>Spermatophyta</taxon>
        <taxon>Magnoliopsida</taxon>
        <taxon>eudicotyledons</taxon>
        <taxon>Gunneridae</taxon>
        <taxon>Pentapetalae</taxon>
        <taxon>rosids</taxon>
        <taxon>fabids</taxon>
        <taxon>Malpighiales</taxon>
        <taxon>Linaceae</taxon>
        <taxon>Linum</taxon>
    </lineage>
</organism>
<proteinExistence type="predicted"/>
<feature type="compositionally biased region" description="Basic and acidic residues" evidence="1">
    <location>
        <begin position="60"/>
        <end position="83"/>
    </location>
</feature>
<evidence type="ECO:0000256" key="1">
    <source>
        <dbReference type="SAM" id="MobiDB-lite"/>
    </source>
</evidence>
<feature type="region of interest" description="Disordered" evidence="1">
    <location>
        <begin position="1"/>
        <end position="126"/>
    </location>
</feature>
<keyword evidence="3" id="KW-1185">Reference proteome</keyword>
<name>A0AAV2G5Z6_9ROSI</name>
<evidence type="ECO:0000313" key="3">
    <source>
        <dbReference type="Proteomes" id="UP001497516"/>
    </source>
</evidence>
<dbReference type="AlphaFoldDB" id="A0AAV2G5Z6"/>
<dbReference type="EMBL" id="OZ034821">
    <property type="protein sequence ID" value="CAL1405684.1"/>
    <property type="molecule type" value="Genomic_DNA"/>
</dbReference>
<protein>
    <recommendedName>
        <fullName evidence="4">DUF4283 domain protein</fullName>
    </recommendedName>
</protein>
<gene>
    <name evidence="2" type="ORF">LTRI10_LOCUS45457</name>
</gene>
<evidence type="ECO:0008006" key="4">
    <source>
        <dbReference type="Google" id="ProtNLM"/>
    </source>
</evidence>
<evidence type="ECO:0000313" key="2">
    <source>
        <dbReference type="EMBL" id="CAL1405684.1"/>
    </source>
</evidence>
<sequence length="201" mass="22478">MTVDAQPSEMESDHCLKPPDGSSASSPVQPSKKAKAWSSEGFSGQGEMDFAVITATNQSDEVRNEKTTPSEEDNQESKDEKQGPIRSSYKDSVIGNHPSTEEPEGDDLMSDESEQEDGDDDPDCPTIWIKKRTNSRIQKRWNRAITFRVLGKNFPFAFTQRRIQKMWAKTGQVKVGDIGNVYCQAIFDTQLDHDRALYGGP</sequence>
<accession>A0AAV2G5Z6</accession>
<dbReference type="Proteomes" id="UP001497516">
    <property type="component" value="Chromosome 8"/>
</dbReference>
<reference evidence="2 3" key="1">
    <citation type="submission" date="2024-04" db="EMBL/GenBank/DDBJ databases">
        <authorList>
            <person name="Fracassetti M."/>
        </authorList>
    </citation>
    <scope>NUCLEOTIDE SEQUENCE [LARGE SCALE GENOMIC DNA]</scope>
</reference>